<sequence length="297" mass="31771">MESCPPQAPATVARKSWTRRERGDQSCLGNLSGACIEASAASCTGSLTLAQEHDAVVAAPRSAVRRAKLGGLVALVAQTTVLSTSGGQAALLAVLVHRVDDPVDARVAADGLAHRVNGDDLVPLERGVHVHPVRVQHTQVAEALAQTLLRNGLVVLVELHAEHTAGLRLTVRDTLVSRALATTTAHAHAEHAEALLRLVAKHAGLLRARGAAQAHHRVLVTELPRADTLDKAHHIGRLLLPQLVQVHESPHGYYTPGVVGLTCSDVSRWRETRSPNSACQHEKKKNQRRGREVQPGE</sequence>
<dbReference type="AlphaFoldDB" id="A0A640KT44"/>
<comment type="caution">
    <text evidence="2">The sequence shown here is derived from an EMBL/GenBank/DDBJ whole genome shotgun (WGS) entry which is preliminary data.</text>
</comment>
<evidence type="ECO:0000313" key="2">
    <source>
        <dbReference type="EMBL" id="GET92702.1"/>
    </source>
</evidence>
<name>A0A640KT44_LEITA</name>
<dbReference type="GO" id="GO:0005840">
    <property type="term" value="C:ribosome"/>
    <property type="evidence" value="ECO:0007669"/>
    <property type="project" value="UniProtKB-KW"/>
</dbReference>
<evidence type="ECO:0000256" key="1">
    <source>
        <dbReference type="SAM" id="MobiDB-lite"/>
    </source>
</evidence>
<keyword evidence="2" id="KW-0689">Ribosomal protein</keyword>
<keyword evidence="2" id="KW-0687">Ribonucleoprotein</keyword>
<feature type="region of interest" description="Disordered" evidence="1">
    <location>
        <begin position="272"/>
        <end position="297"/>
    </location>
</feature>
<dbReference type="VEuPathDB" id="TriTrypDB:LtaPh_3514021"/>
<dbReference type="EMBL" id="BLBS01000056">
    <property type="protein sequence ID" value="GET92702.1"/>
    <property type="molecule type" value="Genomic_DNA"/>
</dbReference>
<protein>
    <submittedName>
        <fullName evidence="2">Ribosomal protein L15, putative</fullName>
    </submittedName>
</protein>
<keyword evidence="3" id="KW-1185">Reference proteome</keyword>
<evidence type="ECO:0000313" key="3">
    <source>
        <dbReference type="Proteomes" id="UP000419144"/>
    </source>
</evidence>
<gene>
    <name evidence="2" type="ORF">LtaPh_3514021</name>
</gene>
<reference evidence="2" key="1">
    <citation type="submission" date="2019-11" db="EMBL/GenBank/DDBJ databases">
        <title>Leishmania tarentolae CDS.</title>
        <authorList>
            <person name="Goto Y."/>
            <person name="Yamagishi J."/>
        </authorList>
    </citation>
    <scope>NUCLEOTIDE SEQUENCE [LARGE SCALE GENOMIC DNA]</scope>
    <source>
        <strain evidence="2">Parrot Tar II</strain>
    </source>
</reference>
<dbReference type="Proteomes" id="UP000419144">
    <property type="component" value="Unassembled WGS sequence"/>
</dbReference>
<organism evidence="2 3">
    <name type="scientific">Leishmania tarentolae</name>
    <name type="common">Sauroleishmania tarentolae</name>
    <dbReference type="NCBI Taxonomy" id="5689"/>
    <lineage>
        <taxon>Eukaryota</taxon>
        <taxon>Discoba</taxon>
        <taxon>Euglenozoa</taxon>
        <taxon>Kinetoplastea</taxon>
        <taxon>Metakinetoplastina</taxon>
        <taxon>Trypanosomatida</taxon>
        <taxon>Trypanosomatidae</taxon>
        <taxon>Leishmaniinae</taxon>
        <taxon>Leishmania</taxon>
        <taxon>lizard Leishmania</taxon>
    </lineage>
</organism>
<accession>A0A640KT44</accession>
<dbReference type="OrthoDB" id="10580007at2759"/>
<proteinExistence type="predicted"/>